<sequence>MSNTDEIDHTKTKVFHENDVTPLDKSTGDSNAKTSNIDVSSIENNVDKVIETSKAKGWVQFEDEDNNKPEEHNVPRMETVDLSDKSLPSNFYSYSKH</sequence>
<accession>A0A9Q0S7L0</accession>
<dbReference type="AlphaFoldDB" id="A0A9Q0S7L0"/>
<feature type="compositionally biased region" description="Basic and acidic residues" evidence="1">
    <location>
        <begin position="1"/>
        <end position="19"/>
    </location>
</feature>
<evidence type="ECO:0000313" key="3">
    <source>
        <dbReference type="Proteomes" id="UP001151699"/>
    </source>
</evidence>
<dbReference type="Proteomes" id="UP001151699">
    <property type="component" value="Chromosome A"/>
</dbReference>
<proteinExistence type="predicted"/>
<gene>
    <name evidence="2" type="ORF">Bhyg_03522</name>
</gene>
<comment type="caution">
    <text evidence="2">The sequence shown here is derived from an EMBL/GenBank/DDBJ whole genome shotgun (WGS) entry which is preliminary data.</text>
</comment>
<name>A0A9Q0S7L0_9DIPT</name>
<protein>
    <submittedName>
        <fullName evidence="2">Uncharacterized protein</fullName>
    </submittedName>
</protein>
<evidence type="ECO:0000256" key="1">
    <source>
        <dbReference type="SAM" id="MobiDB-lite"/>
    </source>
</evidence>
<feature type="compositionally biased region" description="Polar residues" evidence="1">
    <location>
        <begin position="86"/>
        <end position="97"/>
    </location>
</feature>
<feature type="compositionally biased region" description="Basic and acidic residues" evidence="1">
    <location>
        <begin position="66"/>
        <end position="84"/>
    </location>
</feature>
<reference evidence="2" key="1">
    <citation type="submission" date="2022-07" db="EMBL/GenBank/DDBJ databases">
        <authorList>
            <person name="Trinca V."/>
            <person name="Uliana J.V.C."/>
            <person name="Torres T.T."/>
            <person name="Ward R.J."/>
            <person name="Monesi N."/>
        </authorList>
    </citation>
    <scope>NUCLEOTIDE SEQUENCE</scope>
    <source>
        <strain evidence="2">HSMRA1968</strain>
        <tissue evidence="2">Whole embryos</tissue>
    </source>
</reference>
<organism evidence="2 3">
    <name type="scientific">Pseudolycoriella hygida</name>
    <dbReference type="NCBI Taxonomy" id="35572"/>
    <lineage>
        <taxon>Eukaryota</taxon>
        <taxon>Metazoa</taxon>
        <taxon>Ecdysozoa</taxon>
        <taxon>Arthropoda</taxon>
        <taxon>Hexapoda</taxon>
        <taxon>Insecta</taxon>
        <taxon>Pterygota</taxon>
        <taxon>Neoptera</taxon>
        <taxon>Endopterygota</taxon>
        <taxon>Diptera</taxon>
        <taxon>Nematocera</taxon>
        <taxon>Sciaroidea</taxon>
        <taxon>Sciaridae</taxon>
        <taxon>Pseudolycoriella</taxon>
    </lineage>
</organism>
<feature type="region of interest" description="Disordered" evidence="1">
    <location>
        <begin position="1"/>
        <end position="38"/>
    </location>
</feature>
<feature type="compositionally biased region" description="Polar residues" evidence="1">
    <location>
        <begin position="28"/>
        <end position="38"/>
    </location>
</feature>
<evidence type="ECO:0000313" key="2">
    <source>
        <dbReference type="EMBL" id="KAJ6648294.1"/>
    </source>
</evidence>
<keyword evidence="3" id="KW-1185">Reference proteome</keyword>
<dbReference type="EMBL" id="WJQU01000001">
    <property type="protein sequence ID" value="KAJ6648294.1"/>
    <property type="molecule type" value="Genomic_DNA"/>
</dbReference>
<feature type="region of interest" description="Disordered" evidence="1">
    <location>
        <begin position="64"/>
        <end position="97"/>
    </location>
</feature>